<evidence type="ECO:0000259" key="2">
    <source>
        <dbReference type="PROSITE" id="PS50113"/>
    </source>
</evidence>
<dbReference type="InterPro" id="IPR013656">
    <property type="entry name" value="PAS_4"/>
</dbReference>
<sequence length="284" mass="30831">MARMRAHIAAGEGYRLEVQLQAKDGRQFWIDLDVRPTYDGAGARRLRLGPDRGHLRQAARGPAEGHLDLVALGRPPGATGGWEVDLSANVVRWSREVQEMLARPDRVETHAATLAIYPESERDRVRAYIRQAMDTGGRIEFESPMITPHGGDLWFRIVGEPEMVDGKCVAIHGAMQDITAQRQAHAELLESERFGRGVIDGVAAMLTVIDETGAIVAANQAFRSRAPRWSTASSIPWAATSLTWCRGCPATTARPWKGACAASSTARPSPSFAPIRRSAASGSG</sequence>
<dbReference type="InterPro" id="IPR035965">
    <property type="entry name" value="PAS-like_dom_sf"/>
</dbReference>
<dbReference type="InterPro" id="IPR000700">
    <property type="entry name" value="PAS-assoc_C"/>
</dbReference>
<dbReference type="Pfam" id="PF13426">
    <property type="entry name" value="PAS_9"/>
    <property type="match status" value="1"/>
</dbReference>
<reference evidence="3" key="1">
    <citation type="submission" date="2021-01" db="EMBL/GenBank/DDBJ databases">
        <title>Genome sequence of Phenylobacterium sp. 20VBR1 isolated from a valley glaceir, Ny-Alesund, Svalbard.</title>
        <authorList>
            <person name="Thomas F.A."/>
            <person name="Krishnan K.P."/>
            <person name="Sinha R.K."/>
        </authorList>
    </citation>
    <scope>NUCLEOTIDE SEQUENCE</scope>
    <source>
        <strain evidence="3">20VBR1</strain>
    </source>
</reference>
<feature type="region of interest" description="Disordered" evidence="1">
    <location>
        <begin position="263"/>
        <end position="284"/>
    </location>
</feature>
<dbReference type="PROSITE" id="PS50113">
    <property type="entry name" value="PAC"/>
    <property type="match status" value="1"/>
</dbReference>
<organism evidence="3">
    <name type="scientific">Phenylobacterium glaciei</name>
    <dbReference type="NCBI Taxonomy" id="2803784"/>
    <lineage>
        <taxon>Bacteria</taxon>
        <taxon>Pseudomonadati</taxon>
        <taxon>Pseudomonadota</taxon>
        <taxon>Alphaproteobacteria</taxon>
        <taxon>Caulobacterales</taxon>
        <taxon>Caulobacteraceae</taxon>
        <taxon>Phenylobacterium</taxon>
    </lineage>
</organism>
<evidence type="ECO:0000313" key="3">
    <source>
        <dbReference type="EMBL" id="QQZ50089.1"/>
    </source>
</evidence>
<gene>
    <name evidence="3" type="ORF">JKL49_26315</name>
</gene>
<dbReference type="AlphaFoldDB" id="A0A974S880"/>
<dbReference type="Pfam" id="PF08448">
    <property type="entry name" value="PAS_4"/>
    <property type="match status" value="1"/>
</dbReference>
<dbReference type="Gene3D" id="3.30.450.20">
    <property type="entry name" value="PAS domain"/>
    <property type="match status" value="2"/>
</dbReference>
<dbReference type="EMBL" id="CP068570">
    <property type="protein sequence ID" value="QQZ50089.1"/>
    <property type="molecule type" value="Genomic_DNA"/>
</dbReference>
<proteinExistence type="predicted"/>
<dbReference type="SUPFAM" id="SSF55785">
    <property type="entry name" value="PYP-like sensor domain (PAS domain)"/>
    <property type="match status" value="3"/>
</dbReference>
<dbReference type="NCBIfam" id="TIGR00229">
    <property type="entry name" value="sensory_box"/>
    <property type="match status" value="1"/>
</dbReference>
<protein>
    <submittedName>
        <fullName evidence="3">PAS domain-containing protein</fullName>
    </submittedName>
</protein>
<dbReference type="InterPro" id="IPR000014">
    <property type="entry name" value="PAS"/>
</dbReference>
<evidence type="ECO:0000256" key="1">
    <source>
        <dbReference type="SAM" id="MobiDB-lite"/>
    </source>
</evidence>
<feature type="domain" description="PAC" evidence="2">
    <location>
        <begin position="139"/>
        <end position="190"/>
    </location>
</feature>
<accession>A0A974S880</accession>
<name>A0A974S880_9CAUL</name>